<evidence type="ECO:0000313" key="2">
    <source>
        <dbReference type="EMBL" id="CAA9394815.1"/>
    </source>
</evidence>
<feature type="non-terminal residue" evidence="2">
    <location>
        <position position="1"/>
    </location>
</feature>
<reference evidence="2" key="1">
    <citation type="submission" date="2020-02" db="EMBL/GenBank/DDBJ databases">
        <authorList>
            <person name="Meier V. D."/>
        </authorList>
    </citation>
    <scope>NUCLEOTIDE SEQUENCE</scope>
    <source>
        <strain evidence="2">AVDCRST_MAG66</strain>
    </source>
</reference>
<protein>
    <submittedName>
        <fullName evidence="2">Uncharacterized protein</fullName>
    </submittedName>
</protein>
<gene>
    <name evidence="2" type="ORF">AVDCRST_MAG66-1265</name>
</gene>
<feature type="compositionally biased region" description="Basic residues" evidence="1">
    <location>
        <begin position="96"/>
        <end position="110"/>
    </location>
</feature>
<feature type="region of interest" description="Disordered" evidence="1">
    <location>
        <begin position="1"/>
        <end position="45"/>
    </location>
</feature>
<accession>A0A6J4NTH7</accession>
<proteinExistence type="predicted"/>
<dbReference type="EMBL" id="CADCUS010000164">
    <property type="protein sequence ID" value="CAA9394815.1"/>
    <property type="molecule type" value="Genomic_DNA"/>
</dbReference>
<organism evidence="2">
    <name type="scientific">uncultured Pseudonocardia sp</name>
    <dbReference type="NCBI Taxonomy" id="211455"/>
    <lineage>
        <taxon>Bacteria</taxon>
        <taxon>Bacillati</taxon>
        <taxon>Actinomycetota</taxon>
        <taxon>Actinomycetes</taxon>
        <taxon>Pseudonocardiales</taxon>
        <taxon>Pseudonocardiaceae</taxon>
        <taxon>Pseudonocardia</taxon>
        <taxon>environmental samples</taxon>
    </lineage>
</organism>
<sequence>AGGACRAGAGTIEQNRDRRCPGRPQPRCAHHRSGPSSKIGAPTPIGRYDPCSPWFSELPTPTTPPRWCPISRLVGDRRAGPRGHAGCCRGVAGRGRPLHRPLRRRARRPRPPAGGAHQRREVL</sequence>
<name>A0A6J4NTH7_9PSEU</name>
<dbReference type="AlphaFoldDB" id="A0A6J4NTH7"/>
<feature type="non-terminal residue" evidence="2">
    <location>
        <position position="123"/>
    </location>
</feature>
<feature type="region of interest" description="Disordered" evidence="1">
    <location>
        <begin position="65"/>
        <end position="123"/>
    </location>
</feature>
<feature type="compositionally biased region" description="Low complexity" evidence="1">
    <location>
        <begin position="82"/>
        <end position="95"/>
    </location>
</feature>
<evidence type="ECO:0000256" key="1">
    <source>
        <dbReference type="SAM" id="MobiDB-lite"/>
    </source>
</evidence>